<dbReference type="SMART" id="SM00633">
    <property type="entry name" value="Glyco_10"/>
    <property type="match status" value="1"/>
</dbReference>
<gene>
    <name evidence="9" type="ordered locus">Rumal_0898</name>
</gene>
<dbReference type="EMBL" id="CP002403">
    <property type="protein sequence ID" value="ADU21425.1"/>
    <property type="molecule type" value="Genomic_DNA"/>
</dbReference>
<proteinExistence type="inferred from homology"/>
<evidence type="ECO:0000256" key="6">
    <source>
        <dbReference type="PROSITE-ProRule" id="PRU10061"/>
    </source>
</evidence>
<dbReference type="KEGG" id="ral:Rumal_0898"/>
<feature type="active site" description="Nucleophile" evidence="6">
    <location>
        <position position="245"/>
    </location>
</feature>
<dbReference type="InterPro" id="IPR031158">
    <property type="entry name" value="GH10_AS"/>
</dbReference>
<dbReference type="Pfam" id="PF00331">
    <property type="entry name" value="Glyco_hydro_10"/>
    <property type="match status" value="1"/>
</dbReference>
<reference evidence="9 10" key="1">
    <citation type="journal article" date="2011" name="J. Bacteriol.">
        <title>Complete genome of the cellulolytic ruminal bacterium Ruminococcus albus 7.</title>
        <authorList>
            <person name="Suen G."/>
            <person name="Stevenson D.M."/>
            <person name="Bruce D.C."/>
            <person name="Chertkov O."/>
            <person name="Copeland A."/>
            <person name="Cheng J.F."/>
            <person name="Detter C."/>
            <person name="Detter J.C."/>
            <person name="Goodwin L.A."/>
            <person name="Han C.S."/>
            <person name="Hauser L.J."/>
            <person name="Ivanova N.N."/>
            <person name="Kyrpides N.C."/>
            <person name="Land M.L."/>
            <person name="Lapidus A."/>
            <person name="Lucas S."/>
            <person name="Ovchinnikova G."/>
            <person name="Pitluck S."/>
            <person name="Tapia R."/>
            <person name="Woyke T."/>
            <person name="Boyum J."/>
            <person name="Mead D."/>
            <person name="Weimer P.J."/>
        </authorList>
    </citation>
    <scope>NUCLEOTIDE SEQUENCE [LARGE SCALE GENOMIC DNA]</scope>
    <source>
        <strain evidence="10">ATCC 27210 / DSM 20455 / JCM 14654 / NCDO 2250 / 7</strain>
    </source>
</reference>
<dbReference type="eggNOG" id="COG3693">
    <property type="taxonomic scope" value="Bacteria"/>
</dbReference>
<dbReference type="InterPro" id="IPR001000">
    <property type="entry name" value="GH10_dom"/>
</dbReference>
<keyword evidence="3 7" id="KW-0119">Carbohydrate metabolism</keyword>
<evidence type="ECO:0000256" key="1">
    <source>
        <dbReference type="ARBA" id="ARBA00007495"/>
    </source>
</evidence>
<organism evidence="9 10">
    <name type="scientific">Ruminococcus albus (strain ATCC 27210 / DSM 20455 / JCM 14654 / NCDO 2250 / 7)</name>
    <dbReference type="NCBI Taxonomy" id="697329"/>
    <lineage>
        <taxon>Bacteria</taxon>
        <taxon>Bacillati</taxon>
        <taxon>Bacillota</taxon>
        <taxon>Clostridia</taxon>
        <taxon>Eubacteriales</taxon>
        <taxon>Oscillospiraceae</taxon>
        <taxon>Ruminococcus</taxon>
    </lineage>
</organism>
<dbReference type="HOGENOM" id="CLU_020161_6_1_9"/>
<keyword evidence="9" id="KW-0858">Xylan degradation</keyword>
<dbReference type="PANTHER" id="PTHR31490:SF90">
    <property type="entry name" value="ENDO-1,4-BETA-XYLANASE A"/>
    <property type="match status" value="1"/>
</dbReference>
<name>E6UAU6_RUMA7</name>
<dbReference type="GO" id="GO:0031176">
    <property type="term" value="F:endo-1,4-beta-xylanase activity"/>
    <property type="evidence" value="ECO:0007669"/>
    <property type="project" value="UniProtKB-EC"/>
</dbReference>
<dbReference type="RefSeq" id="WP_013497603.1">
    <property type="nucleotide sequence ID" value="NC_014833.1"/>
</dbReference>
<evidence type="ECO:0000256" key="4">
    <source>
        <dbReference type="ARBA" id="ARBA00023295"/>
    </source>
</evidence>
<evidence type="ECO:0000256" key="3">
    <source>
        <dbReference type="ARBA" id="ARBA00023277"/>
    </source>
</evidence>
<evidence type="ECO:0000256" key="5">
    <source>
        <dbReference type="ARBA" id="ARBA00023326"/>
    </source>
</evidence>
<dbReference type="AlphaFoldDB" id="E6UAU6"/>
<dbReference type="STRING" id="697329.Rumal_0898"/>
<dbReference type="InterPro" id="IPR044846">
    <property type="entry name" value="GH10"/>
</dbReference>
<feature type="domain" description="GH10" evidence="8">
    <location>
        <begin position="1"/>
        <end position="348"/>
    </location>
</feature>
<keyword evidence="4 7" id="KW-0326">Glycosidase</keyword>
<dbReference type="Proteomes" id="UP000006919">
    <property type="component" value="Chromosome"/>
</dbReference>
<sequence>MSNILSLAKSYEKYFKIGAAVAAHNIESYEDVLREHFNSVTPENEMKYSETEPEEGRFTFERTDKIFSTARKLGIKVRAHAPVWHNQTGGWMYKDGDHDASPELIYQRIDAHIKALCERYNDDVYAWDVVNEAVTDEVEDGAQGDAAIYRSSEYFKLCGADFITAAFRAMDKYSPNAQLFYNDYNECDPKKRERIVRLIKRLKEQGCRIDGMGMQQHYFSCPDYDELKRSIEVYAQLGLRLHITELDVSIMAGFGHNVFPPSEEDIKRLKASSPEDIARVEDIYLKLFEIYRSYSDVIDCVTTWGVADDYTWMDGFVPHDNAPVVKQYPLLFDIHHAPKACVEKLINAAK</sequence>
<dbReference type="PROSITE" id="PS00591">
    <property type="entry name" value="GH10_1"/>
    <property type="match status" value="1"/>
</dbReference>
<evidence type="ECO:0000313" key="9">
    <source>
        <dbReference type="EMBL" id="ADU21425.1"/>
    </source>
</evidence>
<dbReference type="PRINTS" id="PR00134">
    <property type="entry name" value="GLHYDRLASE10"/>
</dbReference>
<comment type="catalytic activity">
    <reaction evidence="7">
        <text>Endohydrolysis of (1-&gt;4)-beta-D-xylosidic linkages in xylans.</text>
        <dbReference type="EC" id="3.2.1.8"/>
    </reaction>
</comment>
<dbReference type="Gene3D" id="3.20.20.80">
    <property type="entry name" value="Glycosidases"/>
    <property type="match status" value="1"/>
</dbReference>
<dbReference type="PROSITE" id="PS51760">
    <property type="entry name" value="GH10_2"/>
    <property type="match status" value="1"/>
</dbReference>
<dbReference type="InterPro" id="IPR017853">
    <property type="entry name" value="GH"/>
</dbReference>
<dbReference type="GO" id="GO:0045493">
    <property type="term" value="P:xylan catabolic process"/>
    <property type="evidence" value="ECO:0007669"/>
    <property type="project" value="UniProtKB-KW"/>
</dbReference>
<evidence type="ECO:0000256" key="7">
    <source>
        <dbReference type="RuleBase" id="RU361174"/>
    </source>
</evidence>
<keyword evidence="5 7" id="KW-0624">Polysaccharide degradation</keyword>
<dbReference type="PANTHER" id="PTHR31490">
    <property type="entry name" value="GLYCOSYL HYDROLASE"/>
    <property type="match status" value="1"/>
</dbReference>
<evidence type="ECO:0000256" key="2">
    <source>
        <dbReference type="ARBA" id="ARBA00022801"/>
    </source>
</evidence>
<evidence type="ECO:0000259" key="8">
    <source>
        <dbReference type="PROSITE" id="PS51760"/>
    </source>
</evidence>
<evidence type="ECO:0000313" key="10">
    <source>
        <dbReference type="Proteomes" id="UP000006919"/>
    </source>
</evidence>
<dbReference type="SUPFAM" id="SSF51445">
    <property type="entry name" value="(Trans)glycosidases"/>
    <property type="match status" value="1"/>
</dbReference>
<keyword evidence="2 7" id="KW-0378">Hydrolase</keyword>
<dbReference type="EC" id="3.2.1.8" evidence="7"/>
<protein>
    <recommendedName>
        <fullName evidence="7">Beta-xylanase</fullName>
        <ecNumber evidence="7">3.2.1.8</ecNumber>
    </recommendedName>
</protein>
<accession>E6UAU6</accession>
<comment type="similarity">
    <text evidence="1 7">Belongs to the glycosyl hydrolase 10 (cellulase F) family.</text>
</comment>
<dbReference type="OrthoDB" id="9809277at2"/>